<reference evidence="6 7" key="1">
    <citation type="submission" date="2018-01" db="EMBL/GenBank/DDBJ databases">
        <title>Bacillus asahii Genome sequencing and assembly.</title>
        <authorList>
            <person name="Jiang H."/>
            <person name="Feng Y."/>
            <person name="Zhao F."/>
            <person name="Lin X."/>
        </authorList>
    </citation>
    <scope>NUCLEOTIDE SEQUENCE [LARGE SCALE GENOMIC DNA]</scope>
    <source>
        <strain evidence="6 7">OM18</strain>
    </source>
</reference>
<dbReference type="InterPro" id="IPR005119">
    <property type="entry name" value="LysR_subst-bd"/>
</dbReference>
<dbReference type="PROSITE" id="PS50931">
    <property type="entry name" value="HTH_LYSR"/>
    <property type="match status" value="1"/>
</dbReference>
<dbReference type="InterPro" id="IPR000847">
    <property type="entry name" value="LysR_HTH_N"/>
</dbReference>
<keyword evidence="2" id="KW-0805">Transcription regulation</keyword>
<dbReference type="PANTHER" id="PTHR30419:SF24">
    <property type="entry name" value="HTH-TYPE TRANSCRIPTIONAL REGULATOR CZCR"/>
    <property type="match status" value="1"/>
</dbReference>
<evidence type="ECO:0000256" key="4">
    <source>
        <dbReference type="ARBA" id="ARBA00023163"/>
    </source>
</evidence>
<dbReference type="SUPFAM" id="SSF46785">
    <property type="entry name" value="Winged helix' DNA-binding domain"/>
    <property type="match status" value="1"/>
</dbReference>
<dbReference type="Gene3D" id="1.10.10.10">
    <property type="entry name" value="Winged helix-like DNA-binding domain superfamily/Winged helix DNA-binding domain"/>
    <property type="match status" value="1"/>
</dbReference>
<dbReference type="GO" id="GO:0003677">
    <property type="term" value="F:DNA binding"/>
    <property type="evidence" value="ECO:0007669"/>
    <property type="project" value="UniProtKB-KW"/>
</dbReference>
<evidence type="ECO:0000256" key="3">
    <source>
        <dbReference type="ARBA" id="ARBA00023125"/>
    </source>
</evidence>
<dbReference type="FunFam" id="1.10.10.10:FF:000001">
    <property type="entry name" value="LysR family transcriptional regulator"/>
    <property type="match status" value="1"/>
</dbReference>
<dbReference type="GO" id="GO:0005829">
    <property type="term" value="C:cytosol"/>
    <property type="evidence" value="ECO:0007669"/>
    <property type="project" value="TreeGrafter"/>
</dbReference>
<comment type="similarity">
    <text evidence="1">Belongs to the LysR transcriptional regulatory family.</text>
</comment>
<proteinExistence type="inferred from homology"/>
<dbReference type="GO" id="GO:0003700">
    <property type="term" value="F:DNA-binding transcription factor activity"/>
    <property type="evidence" value="ECO:0007669"/>
    <property type="project" value="InterPro"/>
</dbReference>
<name>A0A3Q9RH36_9BACI</name>
<gene>
    <name evidence="6" type="ORF">BAOM_0851</name>
</gene>
<accession>A0A3Q9RH36</accession>
<dbReference type="Gene3D" id="3.40.190.290">
    <property type="match status" value="1"/>
</dbReference>
<feature type="domain" description="HTH lysR-type" evidence="5">
    <location>
        <begin position="18"/>
        <end position="75"/>
    </location>
</feature>
<dbReference type="AlphaFoldDB" id="A0A3Q9RH36"/>
<evidence type="ECO:0000259" key="5">
    <source>
        <dbReference type="PROSITE" id="PS50931"/>
    </source>
</evidence>
<evidence type="ECO:0000256" key="2">
    <source>
        <dbReference type="ARBA" id="ARBA00023015"/>
    </source>
</evidence>
<keyword evidence="3" id="KW-0238">DNA-binding</keyword>
<dbReference type="Pfam" id="PF03466">
    <property type="entry name" value="LysR_substrate"/>
    <property type="match status" value="1"/>
</dbReference>
<protein>
    <submittedName>
        <fullName evidence="6">LysR family transcriptional regulator</fullName>
    </submittedName>
</protein>
<dbReference type="InterPro" id="IPR050950">
    <property type="entry name" value="HTH-type_LysR_regulators"/>
</dbReference>
<sequence>MFLSNQMKKIHVSGVRNLSLAKFEVFSTVVELGSLTKAGETLGLTQSAVSHAIASLESEWGFSLLNRGRSGINLTNNGEHVLKYIREILKWNEEMLQEIANINGLTTGKVRIGTFSSVSAQWLPEILKNFHTYYPSIEIKLLEGNYDDIEYWISNGIVDFGFVSLPTLHRFEVIPLKKDRMLCLLYDEHPLVQQKELNFKMIEEEPLIMSKKGSDNDLRRLLEENNITPNIKFELADDQAIFSMVQHGIGIAILPEMALYRVPKNVRILNFEQENYRTIGIAATSFKNLAPATKKFIEYLKSWLNEPAHRNTL</sequence>
<dbReference type="PANTHER" id="PTHR30419">
    <property type="entry name" value="HTH-TYPE TRANSCRIPTIONAL REGULATOR YBHD"/>
    <property type="match status" value="1"/>
</dbReference>
<keyword evidence="4" id="KW-0804">Transcription</keyword>
<dbReference type="KEGG" id="pasa:BAOM_0851"/>
<dbReference type="Pfam" id="PF00126">
    <property type="entry name" value="HTH_1"/>
    <property type="match status" value="1"/>
</dbReference>
<dbReference type="InterPro" id="IPR036390">
    <property type="entry name" value="WH_DNA-bd_sf"/>
</dbReference>
<dbReference type="SUPFAM" id="SSF53850">
    <property type="entry name" value="Periplasmic binding protein-like II"/>
    <property type="match status" value="1"/>
</dbReference>
<dbReference type="Proteomes" id="UP000283095">
    <property type="component" value="Chromosome"/>
</dbReference>
<dbReference type="CDD" id="cd05466">
    <property type="entry name" value="PBP2_LTTR_substrate"/>
    <property type="match status" value="1"/>
</dbReference>
<evidence type="ECO:0000313" key="7">
    <source>
        <dbReference type="Proteomes" id="UP000283095"/>
    </source>
</evidence>
<evidence type="ECO:0000256" key="1">
    <source>
        <dbReference type="ARBA" id="ARBA00009437"/>
    </source>
</evidence>
<dbReference type="InterPro" id="IPR036388">
    <property type="entry name" value="WH-like_DNA-bd_sf"/>
</dbReference>
<dbReference type="PRINTS" id="PR00039">
    <property type="entry name" value="HTHLYSR"/>
</dbReference>
<dbReference type="EMBL" id="CP026095">
    <property type="protein sequence ID" value="AZV41462.1"/>
    <property type="molecule type" value="Genomic_DNA"/>
</dbReference>
<evidence type="ECO:0000313" key="6">
    <source>
        <dbReference type="EMBL" id="AZV41462.1"/>
    </source>
</evidence>
<organism evidence="6 7">
    <name type="scientific">Peribacillus asahii</name>
    <dbReference type="NCBI Taxonomy" id="228899"/>
    <lineage>
        <taxon>Bacteria</taxon>
        <taxon>Bacillati</taxon>
        <taxon>Bacillota</taxon>
        <taxon>Bacilli</taxon>
        <taxon>Bacillales</taxon>
        <taxon>Bacillaceae</taxon>
        <taxon>Peribacillus</taxon>
    </lineage>
</organism>